<dbReference type="InterPro" id="IPR040260">
    <property type="entry name" value="RFA2-like"/>
</dbReference>
<accession>A0AAX6MWU4</accession>
<evidence type="ECO:0000256" key="6">
    <source>
        <dbReference type="ARBA" id="ARBA00023125"/>
    </source>
</evidence>
<dbReference type="SUPFAM" id="SSF50249">
    <property type="entry name" value="Nucleic acid-binding proteins"/>
    <property type="match status" value="1"/>
</dbReference>
<gene>
    <name evidence="11" type="ORF">Daesc_002257</name>
</gene>
<dbReference type="Gene3D" id="2.40.50.140">
    <property type="entry name" value="Nucleic acid-binding proteins"/>
    <property type="match status" value="1"/>
</dbReference>
<dbReference type="EMBL" id="JBANMG010000002">
    <property type="protein sequence ID" value="KAK6956974.1"/>
    <property type="molecule type" value="Genomic_DNA"/>
</dbReference>
<evidence type="ECO:0000256" key="5">
    <source>
        <dbReference type="ARBA" id="ARBA00022895"/>
    </source>
</evidence>
<comment type="subcellular location">
    <subcellularLocation>
        <location evidence="2">Chromosome</location>
        <location evidence="2">Telomere</location>
    </subcellularLocation>
    <subcellularLocation>
        <location evidence="1">Nucleus</location>
    </subcellularLocation>
</comment>
<name>A0AAX6MWU4_9PEZI</name>
<protein>
    <recommendedName>
        <fullName evidence="3">CST complex subunit STN1</fullName>
    </recommendedName>
    <alternativeName>
        <fullName evidence="8">Suppressor of cdc thirteen homolog</fullName>
    </alternativeName>
</protein>
<evidence type="ECO:0000259" key="10">
    <source>
        <dbReference type="Pfam" id="PF10451"/>
    </source>
</evidence>
<evidence type="ECO:0000256" key="2">
    <source>
        <dbReference type="ARBA" id="ARBA00004574"/>
    </source>
</evidence>
<keyword evidence="5" id="KW-0779">Telomere</keyword>
<keyword evidence="4" id="KW-0158">Chromosome</keyword>
<dbReference type="Pfam" id="PF10451">
    <property type="entry name" value="Stn1"/>
    <property type="match status" value="1"/>
</dbReference>
<evidence type="ECO:0000313" key="12">
    <source>
        <dbReference type="Proteomes" id="UP001369815"/>
    </source>
</evidence>
<comment type="caution">
    <text evidence="11">The sequence shown here is derived from an EMBL/GenBank/DDBJ whole genome shotgun (WGS) entry which is preliminary data.</text>
</comment>
<feature type="region of interest" description="Disordered" evidence="9">
    <location>
        <begin position="177"/>
        <end position="217"/>
    </location>
</feature>
<dbReference type="PANTHER" id="PTHR13989">
    <property type="entry name" value="REPLICATION PROTEIN A-RELATED"/>
    <property type="match status" value="1"/>
</dbReference>
<sequence>MALKVDLDSKVFIYNLTIIPLNLRRKAYHAIGDNVYFSLNHPIRWVRIVGVVVAIDEYSGCRLYTVDDSTGACIECIINIPKPPDSRLQNDAEKNLVPDPYSEIDVGMVVDVKGSVRVFREQRQIKVQKLQRVMSTSQEIQFWNKIRDFRKDVLTKPWVLEKKEVRRCKKQYMVDVDSRERKRRRENGLAIRKHKRELEPEVKTTETSKHKKQESLE</sequence>
<dbReference type="AlphaFoldDB" id="A0AAX6MWU4"/>
<evidence type="ECO:0000256" key="1">
    <source>
        <dbReference type="ARBA" id="ARBA00004123"/>
    </source>
</evidence>
<dbReference type="InterPro" id="IPR012340">
    <property type="entry name" value="NA-bd_OB-fold"/>
</dbReference>
<feature type="domain" description="CST complex subunit Stn1 N-terminal" evidence="10">
    <location>
        <begin position="28"/>
        <end position="171"/>
    </location>
</feature>
<dbReference type="Proteomes" id="UP001369815">
    <property type="component" value="Unassembled WGS sequence"/>
</dbReference>
<dbReference type="CDD" id="cd03524">
    <property type="entry name" value="RPA2_OBF_family"/>
    <property type="match status" value="1"/>
</dbReference>
<organism evidence="11 12">
    <name type="scientific">Daldinia eschscholtzii</name>
    <dbReference type="NCBI Taxonomy" id="292717"/>
    <lineage>
        <taxon>Eukaryota</taxon>
        <taxon>Fungi</taxon>
        <taxon>Dikarya</taxon>
        <taxon>Ascomycota</taxon>
        <taxon>Pezizomycotina</taxon>
        <taxon>Sordariomycetes</taxon>
        <taxon>Xylariomycetidae</taxon>
        <taxon>Xylariales</taxon>
        <taxon>Hypoxylaceae</taxon>
        <taxon>Daldinia</taxon>
    </lineage>
</organism>
<dbReference type="GO" id="GO:0005634">
    <property type="term" value="C:nucleus"/>
    <property type="evidence" value="ECO:0007669"/>
    <property type="project" value="UniProtKB-SubCell"/>
</dbReference>
<proteinExistence type="predicted"/>
<keyword evidence="6" id="KW-0238">DNA-binding</keyword>
<evidence type="ECO:0000256" key="8">
    <source>
        <dbReference type="ARBA" id="ARBA00030039"/>
    </source>
</evidence>
<keyword evidence="7" id="KW-0539">Nucleus</keyword>
<evidence type="ECO:0000313" key="11">
    <source>
        <dbReference type="EMBL" id="KAK6956974.1"/>
    </source>
</evidence>
<evidence type="ECO:0000256" key="9">
    <source>
        <dbReference type="SAM" id="MobiDB-lite"/>
    </source>
</evidence>
<reference evidence="11 12" key="1">
    <citation type="journal article" date="2024" name="Front Chem Biol">
        <title>Unveiling the potential of Daldinia eschscholtzii MFLUCC 19-0629 through bioactivity and bioinformatics studies for enhanced sustainable agriculture production.</title>
        <authorList>
            <person name="Brooks S."/>
            <person name="Weaver J.A."/>
            <person name="Klomchit A."/>
            <person name="Alharthi S.A."/>
            <person name="Onlamun T."/>
            <person name="Nurani R."/>
            <person name="Vong T.K."/>
            <person name="Alberti F."/>
            <person name="Greco C."/>
        </authorList>
    </citation>
    <scope>NUCLEOTIDE SEQUENCE [LARGE SCALE GENOMIC DNA]</scope>
    <source>
        <strain evidence="11">MFLUCC 19-0629</strain>
    </source>
</reference>
<dbReference type="PANTHER" id="PTHR13989:SF33">
    <property type="entry name" value="CST COMPLEX SUBUNIT STN1"/>
    <property type="match status" value="1"/>
</dbReference>
<feature type="compositionally biased region" description="Basic residues" evidence="9">
    <location>
        <begin position="181"/>
        <end position="195"/>
    </location>
</feature>
<evidence type="ECO:0000256" key="4">
    <source>
        <dbReference type="ARBA" id="ARBA00022454"/>
    </source>
</evidence>
<feature type="compositionally biased region" description="Basic and acidic residues" evidence="9">
    <location>
        <begin position="196"/>
        <end position="217"/>
    </location>
</feature>
<evidence type="ECO:0000256" key="3">
    <source>
        <dbReference type="ARBA" id="ARBA00017411"/>
    </source>
</evidence>
<keyword evidence="12" id="KW-1185">Reference proteome</keyword>
<evidence type="ECO:0000256" key="7">
    <source>
        <dbReference type="ARBA" id="ARBA00023242"/>
    </source>
</evidence>
<dbReference type="InterPro" id="IPR018856">
    <property type="entry name" value="Stn1_N"/>
</dbReference>
<dbReference type="GO" id="GO:0003677">
    <property type="term" value="F:DNA binding"/>
    <property type="evidence" value="ECO:0007669"/>
    <property type="project" value="UniProtKB-KW"/>
</dbReference>
<dbReference type="GO" id="GO:0000781">
    <property type="term" value="C:chromosome, telomeric region"/>
    <property type="evidence" value="ECO:0007669"/>
    <property type="project" value="UniProtKB-SubCell"/>
</dbReference>